<protein>
    <submittedName>
        <fullName evidence="1">Uncharacterized protein</fullName>
    </submittedName>
</protein>
<dbReference type="AlphaFoldDB" id="A0A9P0E5Z3"/>
<dbReference type="EMBL" id="OV725077">
    <property type="protein sequence ID" value="CAH1388977.1"/>
    <property type="molecule type" value="Genomic_DNA"/>
</dbReference>
<evidence type="ECO:0000313" key="1">
    <source>
        <dbReference type="EMBL" id="CAH1388977.1"/>
    </source>
</evidence>
<keyword evidence="2" id="KW-1185">Reference proteome</keyword>
<name>A0A9P0E5Z3_NEZVI</name>
<sequence>MLIRFPLLNVEHNGSIINPTRRLILGLTRQQFPLCNRRTPQRRMPLMYHACLSRITSLDLRKAQSHE</sequence>
<evidence type="ECO:0000313" key="2">
    <source>
        <dbReference type="Proteomes" id="UP001152798"/>
    </source>
</evidence>
<dbReference type="Proteomes" id="UP001152798">
    <property type="component" value="Chromosome 1"/>
</dbReference>
<gene>
    <name evidence="1" type="ORF">NEZAVI_LOCUS469</name>
</gene>
<accession>A0A9P0E5Z3</accession>
<proteinExistence type="predicted"/>
<organism evidence="1 2">
    <name type="scientific">Nezara viridula</name>
    <name type="common">Southern green stink bug</name>
    <name type="synonym">Cimex viridulus</name>
    <dbReference type="NCBI Taxonomy" id="85310"/>
    <lineage>
        <taxon>Eukaryota</taxon>
        <taxon>Metazoa</taxon>
        <taxon>Ecdysozoa</taxon>
        <taxon>Arthropoda</taxon>
        <taxon>Hexapoda</taxon>
        <taxon>Insecta</taxon>
        <taxon>Pterygota</taxon>
        <taxon>Neoptera</taxon>
        <taxon>Paraneoptera</taxon>
        <taxon>Hemiptera</taxon>
        <taxon>Heteroptera</taxon>
        <taxon>Panheteroptera</taxon>
        <taxon>Pentatomomorpha</taxon>
        <taxon>Pentatomoidea</taxon>
        <taxon>Pentatomidae</taxon>
        <taxon>Pentatominae</taxon>
        <taxon>Nezara</taxon>
    </lineage>
</organism>
<reference evidence="1" key="1">
    <citation type="submission" date="2022-01" db="EMBL/GenBank/DDBJ databases">
        <authorList>
            <person name="King R."/>
        </authorList>
    </citation>
    <scope>NUCLEOTIDE SEQUENCE</scope>
</reference>